<dbReference type="Proteomes" id="UP001432292">
    <property type="component" value="Chromosome"/>
</dbReference>
<sequence length="164" mass="18186">MAPNKLWTHATEIGSGDYTGNDNWDLIVRWSDGELTNYQDFTGGAPWGENKLHGPDSTWTHALIVSGGDYSDNPHADDTIVRWSDGELTLYTDGNAQSIGRENQLVAPQPLRVLAGRWLPQHQSGSHRPETRKRTLSACQALELFRGLLAQATGPSRTFCSKWP</sequence>
<organism evidence="1 2">
    <name type="scientific">Streptomyces caniferus</name>
    <dbReference type="NCBI Taxonomy" id="285557"/>
    <lineage>
        <taxon>Bacteria</taxon>
        <taxon>Bacillati</taxon>
        <taxon>Actinomycetota</taxon>
        <taxon>Actinomycetes</taxon>
        <taxon>Kitasatosporales</taxon>
        <taxon>Streptomycetaceae</taxon>
        <taxon>Streptomyces</taxon>
    </lineage>
</organism>
<reference evidence="1" key="1">
    <citation type="submission" date="2022-10" db="EMBL/GenBank/DDBJ databases">
        <title>The complete genomes of actinobacterial strains from the NBC collection.</title>
        <authorList>
            <person name="Joergensen T.S."/>
            <person name="Alvarez Arevalo M."/>
            <person name="Sterndorff E.B."/>
            <person name="Faurdal D."/>
            <person name="Vuksanovic O."/>
            <person name="Mourched A.-S."/>
            <person name="Charusanti P."/>
            <person name="Shaw S."/>
            <person name="Blin K."/>
            <person name="Weber T."/>
        </authorList>
    </citation>
    <scope>NUCLEOTIDE SEQUENCE</scope>
    <source>
        <strain evidence="1">NBC_01256</strain>
    </source>
</reference>
<dbReference type="EMBL" id="CP108473">
    <property type="protein sequence ID" value="WUS26932.1"/>
    <property type="molecule type" value="Genomic_DNA"/>
</dbReference>
<protein>
    <recommendedName>
        <fullName evidence="3">Bulb-type lectin domain-containing protein</fullName>
    </recommendedName>
</protein>
<keyword evidence="2" id="KW-1185">Reference proteome</keyword>
<evidence type="ECO:0000313" key="2">
    <source>
        <dbReference type="Proteomes" id="UP001432292"/>
    </source>
</evidence>
<gene>
    <name evidence="1" type="ORF">OG727_34180</name>
</gene>
<name>A0ABZ1VVV1_9ACTN</name>
<proteinExistence type="predicted"/>
<dbReference type="RefSeq" id="WP_329129324.1">
    <property type="nucleotide sequence ID" value="NZ_CP108473.1"/>
</dbReference>
<evidence type="ECO:0008006" key="3">
    <source>
        <dbReference type="Google" id="ProtNLM"/>
    </source>
</evidence>
<accession>A0ABZ1VVV1</accession>
<evidence type="ECO:0000313" key="1">
    <source>
        <dbReference type="EMBL" id="WUS26932.1"/>
    </source>
</evidence>